<keyword evidence="4 5" id="KW-0119">Carbohydrate metabolism</keyword>
<dbReference type="InterPro" id="IPR032466">
    <property type="entry name" value="Metal_Hydrolase"/>
</dbReference>
<comment type="similarity">
    <text evidence="1 5">Belongs to the metallo-dependent hydrolases superfamily. NagA family.</text>
</comment>
<dbReference type="EC" id="3.5.1.25" evidence="10"/>
<feature type="binding site" evidence="7">
    <location>
        <position position="252"/>
    </location>
    <ligand>
        <name>substrate</name>
    </ligand>
</feature>
<dbReference type="AlphaFoldDB" id="A0A084U8M3"/>
<feature type="binding site" evidence="7">
    <location>
        <begin position="220"/>
        <end position="221"/>
    </location>
    <ligand>
        <name>substrate</name>
    </ligand>
</feature>
<dbReference type="SUPFAM" id="SSF51338">
    <property type="entry name" value="Composite domain of metallo-dependent hydrolases"/>
    <property type="match status" value="1"/>
</dbReference>
<dbReference type="STRING" id="472175.EL18_00324"/>
<dbReference type="PATRIC" id="fig|472175.3.peg.336"/>
<evidence type="ECO:0000256" key="3">
    <source>
        <dbReference type="ARBA" id="ARBA00022801"/>
    </source>
</evidence>
<proteinExistence type="inferred from homology"/>
<feature type="binding site" evidence="8">
    <location>
        <position position="132"/>
    </location>
    <ligand>
        <name>Zn(2+)</name>
        <dbReference type="ChEBI" id="CHEBI:29105"/>
    </ligand>
</feature>
<organism evidence="10 11">
    <name type="scientific">Nitratireductor basaltis</name>
    <dbReference type="NCBI Taxonomy" id="472175"/>
    <lineage>
        <taxon>Bacteria</taxon>
        <taxon>Pseudomonadati</taxon>
        <taxon>Pseudomonadota</taxon>
        <taxon>Alphaproteobacteria</taxon>
        <taxon>Hyphomicrobiales</taxon>
        <taxon>Phyllobacteriaceae</taxon>
        <taxon>Nitratireductor</taxon>
    </lineage>
</organism>
<comment type="cofactor">
    <cofactor evidence="8">
        <name>a divalent metal cation</name>
        <dbReference type="ChEBI" id="CHEBI:60240"/>
    </cofactor>
    <text evidence="8">Binds 1 divalent metal cation per subunit.</text>
</comment>
<dbReference type="EMBL" id="JMQM01000001">
    <property type="protein sequence ID" value="KFB09309.1"/>
    <property type="molecule type" value="Genomic_DNA"/>
</dbReference>
<evidence type="ECO:0000256" key="1">
    <source>
        <dbReference type="ARBA" id="ARBA00010716"/>
    </source>
</evidence>
<dbReference type="PIRSF" id="PIRSF038994">
    <property type="entry name" value="NagA"/>
    <property type="match status" value="1"/>
</dbReference>
<dbReference type="GO" id="GO:0008448">
    <property type="term" value="F:N-acetylglucosamine-6-phosphate deacetylase activity"/>
    <property type="evidence" value="ECO:0007669"/>
    <property type="project" value="UniProtKB-EC"/>
</dbReference>
<feature type="binding site" evidence="8">
    <location>
        <position position="196"/>
    </location>
    <ligand>
        <name>Zn(2+)</name>
        <dbReference type="ChEBI" id="CHEBI:29105"/>
    </ligand>
</feature>
<keyword evidence="2 8" id="KW-0479">Metal-binding</keyword>
<dbReference type="Proteomes" id="UP000053675">
    <property type="component" value="Unassembled WGS sequence"/>
</dbReference>
<dbReference type="Gene3D" id="3.20.20.140">
    <property type="entry name" value="Metal-dependent hydrolases"/>
    <property type="match status" value="1"/>
</dbReference>
<evidence type="ECO:0000313" key="10">
    <source>
        <dbReference type="EMBL" id="KFB09309.1"/>
    </source>
</evidence>
<dbReference type="Pfam" id="PF01979">
    <property type="entry name" value="Amidohydro_1"/>
    <property type="match status" value="1"/>
</dbReference>
<dbReference type="GO" id="GO:0006046">
    <property type="term" value="P:N-acetylglucosamine catabolic process"/>
    <property type="evidence" value="ECO:0007669"/>
    <property type="project" value="TreeGrafter"/>
</dbReference>
<dbReference type="RefSeq" id="WP_051913652.1">
    <property type="nucleotide sequence ID" value="NZ_JMQM01000001.1"/>
</dbReference>
<feature type="domain" description="Amidohydrolase-related" evidence="9">
    <location>
        <begin position="55"/>
        <end position="370"/>
    </location>
</feature>
<gene>
    <name evidence="10" type="ORF">EL18_00324</name>
</gene>
<dbReference type="PANTHER" id="PTHR11113">
    <property type="entry name" value="N-ACETYLGLUCOSAMINE-6-PHOSPHATE DEACETYLASE"/>
    <property type="match status" value="1"/>
</dbReference>
<evidence type="ECO:0000256" key="5">
    <source>
        <dbReference type="PIRNR" id="PIRNR038994"/>
    </source>
</evidence>
<dbReference type="NCBIfam" id="TIGR00221">
    <property type="entry name" value="nagA"/>
    <property type="match status" value="1"/>
</dbReference>
<dbReference type="InterPro" id="IPR006680">
    <property type="entry name" value="Amidohydro-rel"/>
</dbReference>
<feature type="binding site" evidence="8">
    <location>
        <position position="217"/>
    </location>
    <ligand>
        <name>Zn(2+)</name>
        <dbReference type="ChEBI" id="CHEBI:29105"/>
    </ligand>
</feature>
<dbReference type="PANTHER" id="PTHR11113:SF14">
    <property type="entry name" value="N-ACETYLGLUCOSAMINE-6-PHOSPHATE DEACETYLASE"/>
    <property type="match status" value="1"/>
</dbReference>
<evidence type="ECO:0000313" key="11">
    <source>
        <dbReference type="Proteomes" id="UP000053675"/>
    </source>
</evidence>
<feature type="binding site" evidence="7">
    <location>
        <begin position="308"/>
        <end position="310"/>
    </location>
    <ligand>
        <name>substrate</name>
    </ligand>
</feature>
<evidence type="ECO:0000256" key="2">
    <source>
        <dbReference type="ARBA" id="ARBA00022723"/>
    </source>
</evidence>
<evidence type="ECO:0000256" key="4">
    <source>
        <dbReference type="ARBA" id="ARBA00023277"/>
    </source>
</evidence>
<protein>
    <submittedName>
        <fullName evidence="10">N-acetylglucosamine-6-phosphate deacetylase</fullName>
        <ecNumber evidence="10">3.5.1.25</ecNumber>
    </submittedName>
</protein>
<feature type="active site" description="Proton donor/acceptor" evidence="6">
    <location>
        <position position="275"/>
    </location>
</feature>
<keyword evidence="3 5" id="KW-0378">Hydrolase</keyword>
<comment type="caution">
    <text evidence="10">The sequence shown here is derived from an EMBL/GenBank/DDBJ whole genome shotgun (WGS) entry which is preliminary data.</text>
</comment>
<feature type="binding site" evidence="7">
    <location>
        <position position="228"/>
    </location>
    <ligand>
        <name>substrate</name>
    </ligand>
</feature>
<dbReference type="InterPro" id="IPR003764">
    <property type="entry name" value="GlcNAc_6-P_deAcase"/>
</dbReference>
<dbReference type="SUPFAM" id="SSF51556">
    <property type="entry name" value="Metallo-dependent hydrolases"/>
    <property type="match status" value="1"/>
</dbReference>
<accession>A0A084U8M3</accession>
<dbReference type="Gene3D" id="2.30.40.10">
    <property type="entry name" value="Urease, subunit C, domain 1"/>
    <property type="match status" value="1"/>
</dbReference>
<dbReference type="eggNOG" id="COG1820">
    <property type="taxonomic scope" value="Bacteria"/>
</dbReference>
<name>A0A084U8M3_9HYPH</name>
<dbReference type="InterPro" id="IPR011059">
    <property type="entry name" value="Metal-dep_hydrolase_composite"/>
</dbReference>
<evidence type="ECO:0000256" key="7">
    <source>
        <dbReference type="PIRSR" id="PIRSR038994-2"/>
    </source>
</evidence>
<evidence type="ECO:0000256" key="6">
    <source>
        <dbReference type="PIRSR" id="PIRSR038994-1"/>
    </source>
</evidence>
<keyword evidence="11" id="KW-1185">Reference proteome</keyword>
<dbReference type="GO" id="GO:0046872">
    <property type="term" value="F:metal ion binding"/>
    <property type="evidence" value="ECO:0007669"/>
    <property type="project" value="UniProtKB-KW"/>
</dbReference>
<feature type="binding site" evidence="7">
    <location>
        <position position="143"/>
    </location>
    <ligand>
        <name>substrate</name>
    </ligand>
</feature>
<evidence type="ECO:0000256" key="8">
    <source>
        <dbReference type="PIRSR" id="PIRSR038994-3"/>
    </source>
</evidence>
<dbReference type="OrthoDB" id="9776488at2"/>
<sequence>MPATAEYVLEASTIYPGGGEAPLSNCTVHVRDGLIAGIGASAGSQNLPRIRCSVLAPGFIDIQINGAGDGQFNDAPDTATLKRMVQGAAKGGTAHLLATYITAPGFGYRQAMEAVERAREGRLPGLLGLHLEGPFISPRRPGIHPAKAIRPLGDRDFDILLGSGDHPRLITLAPEECAPGAIERLASAGWRVFLGHSLASYELIQSRIAEGLSGATHLFNAMPPLAGREPGPVGAVLDGSLPFAGLIADGIHVHPANLALAYSCAGPDRLCLVSDAMLTLGGTATEFSIGDKRVHLRDGRLVDDQGTLGGANLAMDEAVRNMIRLTSARPQDALAMASTTPAKALGLENELGYIRPGHRASFTICDTDLKASATISDGVLLHREFDSRRDEQWAILD</sequence>
<reference evidence="10 11" key="1">
    <citation type="submission" date="2014-05" db="EMBL/GenBank/DDBJ databases">
        <title>Draft Genome Sequence of Nitratireductor basaltis Strain UMTGB225, A Marine Bacterium Isolated from Green Barrel Tunicate.</title>
        <authorList>
            <person name="Gan H.Y."/>
        </authorList>
    </citation>
    <scope>NUCLEOTIDE SEQUENCE [LARGE SCALE GENOMIC DNA]</scope>
    <source>
        <strain evidence="10 11">UMTGB225</strain>
    </source>
</reference>
<evidence type="ECO:0000259" key="9">
    <source>
        <dbReference type="Pfam" id="PF01979"/>
    </source>
</evidence>